<dbReference type="InterPro" id="IPR011659">
    <property type="entry name" value="WD40"/>
</dbReference>
<dbReference type="PROSITE" id="PS00290">
    <property type="entry name" value="IG_MHC"/>
    <property type="match status" value="1"/>
</dbReference>
<feature type="compositionally biased region" description="Low complexity" evidence="6">
    <location>
        <begin position="841"/>
        <end position="851"/>
    </location>
</feature>
<dbReference type="EMBL" id="CP132938">
    <property type="protein sequence ID" value="XCB23722.1"/>
    <property type="molecule type" value="Genomic_DNA"/>
</dbReference>
<evidence type="ECO:0000313" key="8">
    <source>
        <dbReference type="EMBL" id="XCB23722.1"/>
    </source>
</evidence>
<dbReference type="Gene3D" id="3.40.50.1820">
    <property type="entry name" value="alpha/beta hydrolase"/>
    <property type="match status" value="1"/>
</dbReference>
<dbReference type="SUPFAM" id="SSF82171">
    <property type="entry name" value="DPP6 N-terminal domain-like"/>
    <property type="match status" value="1"/>
</dbReference>
<comment type="similarity">
    <text evidence="1">Belongs to the peptidase S9C family.</text>
</comment>
<dbReference type="KEGG" id="tgi:RBB81_07300"/>
<dbReference type="InterPro" id="IPR001375">
    <property type="entry name" value="Peptidase_S9_cat"/>
</dbReference>
<dbReference type="InterPro" id="IPR029058">
    <property type="entry name" value="AB_hydrolase_fold"/>
</dbReference>
<evidence type="ECO:0000256" key="6">
    <source>
        <dbReference type="SAM" id="MobiDB-lite"/>
    </source>
</evidence>
<dbReference type="AlphaFoldDB" id="A0AAU7Z481"/>
<keyword evidence="5" id="KW-0720">Serine protease</keyword>
<proteinExistence type="inferred from homology"/>
<dbReference type="GO" id="GO:0004252">
    <property type="term" value="F:serine-type endopeptidase activity"/>
    <property type="evidence" value="ECO:0007669"/>
    <property type="project" value="TreeGrafter"/>
</dbReference>
<keyword evidence="4 8" id="KW-0378">Hydrolase</keyword>
<keyword evidence="2" id="KW-0645">Protease</keyword>
<dbReference type="EC" id="3.4.-.-" evidence="8"/>
<dbReference type="RefSeq" id="WP_353073229.1">
    <property type="nucleotide sequence ID" value="NZ_CP132938.1"/>
</dbReference>
<dbReference type="InterPro" id="IPR011042">
    <property type="entry name" value="6-blade_b-propeller_TolB-like"/>
</dbReference>
<reference evidence="8" key="2">
    <citation type="journal article" date="2024" name="Environ. Microbiol.">
        <title>Genome analysis and description of Tunturibacter gen. nov. expands the diversity of Terriglobia in tundra soils.</title>
        <authorList>
            <person name="Messyasz A."/>
            <person name="Mannisto M.K."/>
            <person name="Kerkhof L.J."/>
            <person name="Haggblom M.M."/>
        </authorList>
    </citation>
    <scope>NUCLEOTIDE SEQUENCE</scope>
    <source>
        <strain evidence="8">M8UP39</strain>
    </source>
</reference>
<dbReference type="FunFam" id="3.40.50.1820:FF:000028">
    <property type="entry name" value="S9 family peptidase"/>
    <property type="match status" value="1"/>
</dbReference>
<reference evidence="8" key="1">
    <citation type="submission" date="2023-08" db="EMBL/GenBank/DDBJ databases">
        <authorList>
            <person name="Messyasz A."/>
            <person name="Mannisto M.K."/>
            <person name="Kerkhof L.J."/>
            <person name="Haggblom M."/>
        </authorList>
    </citation>
    <scope>NUCLEOTIDE SEQUENCE</scope>
    <source>
        <strain evidence="8">M8UP39</strain>
    </source>
</reference>
<feature type="region of interest" description="Disordered" evidence="6">
    <location>
        <begin position="100"/>
        <end position="146"/>
    </location>
</feature>
<dbReference type="PANTHER" id="PTHR42776">
    <property type="entry name" value="SERINE PEPTIDASE S9 FAMILY MEMBER"/>
    <property type="match status" value="1"/>
</dbReference>
<evidence type="ECO:0000256" key="5">
    <source>
        <dbReference type="ARBA" id="ARBA00022825"/>
    </source>
</evidence>
<dbReference type="PANTHER" id="PTHR42776:SF13">
    <property type="entry name" value="DIPEPTIDYL-PEPTIDASE 5"/>
    <property type="match status" value="1"/>
</dbReference>
<name>A0AAU7Z481_9BACT</name>
<dbReference type="Pfam" id="PF00326">
    <property type="entry name" value="Peptidase_S9"/>
    <property type="match status" value="1"/>
</dbReference>
<dbReference type="Pfam" id="PF07676">
    <property type="entry name" value="PD40"/>
    <property type="match status" value="2"/>
</dbReference>
<evidence type="ECO:0000256" key="1">
    <source>
        <dbReference type="ARBA" id="ARBA00010040"/>
    </source>
</evidence>
<accession>A0AAU7Z481</accession>
<gene>
    <name evidence="8" type="ORF">RBB81_07300</name>
</gene>
<evidence type="ECO:0000256" key="2">
    <source>
        <dbReference type="ARBA" id="ARBA00022670"/>
    </source>
</evidence>
<dbReference type="Gene3D" id="2.120.10.30">
    <property type="entry name" value="TolB, C-terminal domain"/>
    <property type="match status" value="2"/>
</dbReference>
<dbReference type="InterPro" id="IPR003006">
    <property type="entry name" value="Ig/MHC_CS"/>
</dbReference>
<feature type="compositionally biased region" description="Basic and acidic residues" evidence="6">
    <location>
        <begin position="132"/>
        <end position="146"/>
    </location>
</feature>
<feature type="domain" description="Peptidase S9 prolyl oligopeptidase catalytic" evidence="7">
    <location>
        <begin position="580"/>
        <end position="801"/>
    </location>
</feature>
<evidence type="ECO:0000259" key="7">
    <source>
        <dbReference type="Pfam" id="PF00326"/>
    </source>
</evidence>
<dbReference type="GO" id="GO:0006508">
    <property type="term" value="P:proteolysis"/>
    <property type="evidence" value="ECO:0007669"/>
    <property type="project" value="UniProtKB-KW"/>
</dbReference>
<feature type="region of interest" description="Disordered" evidence="6">
    <location>
        <begin position="841"/>
        <end position="860"/>
    </location>
</feature>
<keyword evidence="3" id="KW-0732">Signal</keyword>
<dbReference type="SUPFAM" id="SSF53474">
    <property type="entry name" value="alpha/beta-Hydrolases"/>
    <property type="match status" value="1"/>
</dbReference>
<sequence length="997" mass="108126">MKKCAIRAGLLAAAVAGVWGWTCGRVWAQGFGPDSDSLSGGTTGKRPMTFADLQRMKRVSDPQVSPSGRWVMFSAMDVDLEKNTKVNHLWVVPMAAVPADGQGKADSSAALRNDNLKNGSERQADSSAALRNENKKGGPDGPVKSRAERQLTFWKEGESGGRFSPDGKQVAFVATDSATGLSQIFLAAWDDAAGTLGTPKRLTGVSTEADGAVWSPNSQRILFVSRVYPECSDEASWMDEDLCNKKKDDGAAANPVKAQVFEHLMYRHWNSYLGPKRSHVLVVSAADGNAVRDLTPRGDIGDAEAPTFTLGGPVGYAWAPGSEEIAYVTNVDLVPAASTNNDVFTLLLDDAGARPRKVSASMGSDDAPAYSPDGKYLAFRSQARAAYESDRFRLMLFDRLAGTTKELLPKLDRWVDEFVWNPVNPEICFTSADHGEERIFCTYPNLGDSLFALPGKGEYGELQFAALKDVGYELVATKMTVESPAAVVALFRGDVKASADRDIPSVSNQIATTEVRLTHLNDDLEQHLDLPKMTSFTFSGAEGAPVQGFMIPPPKFDAAKKYPLKFLIHGGPQGAWGDAWSYRWNAELMAASGYVVVMVNPRGSTGYGQAFVDGVNGDWGGKPYVDLMKGLDFAESKFAFIDKTRECALGASYGGFMANWILTHTDRFACIVTHDGMFNPESAYGTTEELWFNEWEFRRPGEVAPGQPWRYAAGPVANDPFRRWSPMLAIQSAKTPTLVVHSQRDYRLDVSEGFQLFTALQRLNVPSKMLYFPDEGHWVLKPQNSKLWYETVGDWCDKWTKTNLYAAVAPSTTTPASKAGTKVKGAAHPAAPVAASPAAATASPVGVPAGPSVEDSSQRAGGSEDFTVAIGAPQDEVKVGSDARVTIALRNVSDHQVAFAHRPGANNAEFSYRIEVKDAAGRAVGLTAYGREALQHQEEESRTVEFVQPGKAAVQTAHLEKLVNINRPGRYTVQVFRKDAKSGAVVRSNELTLNVVP</sequence>
<evidence type="ECO:0000256" key="4">
    <source>
        <dbReference type="ARBA" id="ARBA00022801"/>
    </source>
</evidence>
<evidence type="ECO:0000256" key="3">
    <source>
        <dbReference type="ARBA" id="ARBA00022729"/>
    </source>
</evidence>
<protein>
    <submittedName>
        <fullName evidence="8">S9 family peptidase</fullName>
        <ecNumber evidence="8">3.4.-.-</ecNumber>
    </submittedName>
</protein>
<organism evidence="8">
    <name type="scientific">Tunturiibacter gelidiferens</name>
    <dbReference type="NCBI Taxonomy" id="3069689"/>
    <lineage>
        <taxon>Bacteria</taxon>
        <taxon>Pseudomonadati</taxon>
        <taxon>Acidobacteriota</taxon>
        <taxon>Terriglobia</taxon>
        <taxon>Terriglobales</taxon>
        <taxon>Acidobacteriaceae</taxon>
        <taxon>Tunturiibacter</taxon>
    </lineage>
</organism>